<sequence length="92" mass="10453">MQFIVNSWYWMLSWMMTLYCLLILIGFTAQALYPSAGLVLIAMLLYVPSVRKRMVRLCNSRWLSQSRLNISGFTVALVATILFVTATALAMP</sequence>
<gene>
    <name evidence="2" type="ORF">NCTC10293_01183</name>
</gene>
<evidence type="ECO:0000313" key="3">
    <source>
        <dbReference type="Proteomes" id="UP000255279"/>
    </source>
</evidence>
<keyword evidence="1" id="KW-1133">Transmembrane helix</keyword>
<dbReference type="Proteomes" id="UP000255279">
    <property type="component" value="Unassembled WGS sequence"/>
</dbReference>
<dbReference type="AlphaFoldDB" id="A0A378R6J0"/>
<dbReference type="RefSeq" id="WP_172462116.1">
    <property type="nucleotide sequence ID" value="NZ_UGQE01000002.1"/>
</dbReference>
<keyword evidence="1" id="KW-0472">Membrane</keyword>
<accession>A0A378R6J0</accession>
<proteinExistence type="predicted"/>
<feature type="transmembrane region" description="Helical" evidence="1">
    <location>
        <begin position="31"/>
        <end position="47"/>
    </location>
</feature>
<organism evidence="2 3">
    <name type="scientific">Moraxella caviae</name>
    <dbReference type="NCBI Taxonomy" id="34060"/>
    <lineage>
        <taxon>Bacteria</taxon>
        <taxon>Pseudomonadati</taxon>
        <taxon>Pseudomonadota</taxon>
        <taxon>Gammaproteobacteria</taxon>
        <taxon>Moraxellales</taxon>
        <taxon>Moraxellaceae</taxon>
        <taxon>Moraxella</taxon>
    </lineage>
</organism>
<dbReference type="EMBL" id="UGQE01000002">
    <property type="protein sequence ID" value="STZ13605.1"/>
    <property type="molecule type" value="Genomic_DNA"/>
</dbReference>
<protein>
    <submittedName>
        <fullName evidence="2">Uncharacterized protein</fullName>
    </submittedName>
</protein>
<evidence type="ECO:0000256" key="1">
    <source>
        <dbReference type="SAM" id="Phobius"/>
    </source>
</evidence>
<feature type="transmembrane region" description="Helical" evidence="1">
    <location>
        <begin position="7"/>
        <end position="25"/>
    </location>
</feature>
<feature type="transmembrane region" description="Helical" evidence="1">
    <location>
        <begin position="68"/>
        <end position="91"/>
    </location>
</feature>
<name>A0A378R6J0_9GAMM</name>
<evidence type="ECO:0000313" key="2">
    <source>
        <dbReference type="EMBL" id="STZ13605.1"/>
    </source>
</evidence>
<keyword evidence="1" id="KW-0812">Transmembrane</keyword>
<reference evidence="2 3" key="1">
    <citation type="submission" date="2018-06" db="EMBL/GenBank/DDBJ databases">
        <authorList>
            <consortium name="Pathogen Informatics"/>
            <person name="Doyle S."/>
        </authorList>
    </citation>
    <scope>NUCLEOTIDE SEQUENCE [LARGE SCALE GENOMIC DNA]</scope>
    <source>
        <strain evidence="2 3">NCTC10293</strain>
    </source>
</reference>